<evidence type="ECO:0000313" key="4">
    <source>
        <dbReference type="EMBL" id="WCO01384.1"/>
    </source>
</evidence>
<name>A0ABY7RWS2_9FLAO</name>
<evidence type="ECO:0000256" key="2">
    <source>
        <dbReference type="SAM" id="SignalP"/>
    </source>
</evidence>
<dbReference type="InterPro" id="IPR026444">
    <property type="entry name" value="Secre_tail"/>
</dbReference>
<evidence type="ECO:0000313" key="5">
    <source>
        <dbReference type="Proteomes" id="UP001202717"/>
    </source>
</evidence>
<dbReference type="EMBL" id="CP116221">
    <property type="protein sequence ID" value="WCO01384.1"/>
    <property type="molecule type" value="Genomic_DNA"/>
</dbReference>
<dbReference type="Pfam" id="PF18962">
    <property type="entry name" value="Por_Secre_tail"/>
    <property type="match status" value="1"/>
</dbReference>
<keyword evidence="5" id="KW-1185">Reference proteome</keyword>
<sequence>MKKLYFLMVTLLVTSLTFGQDLVITGIIDGPLPGGYPKGLELYVVNDIADLSVYGIERAGNGDAPTGTQTYTFPADSYTAGDFIYISAEIPYFTQYLGIAPTYADTANGELNNNGDDVVMLYSNGSLSDAIGFGDGTGTTWEYLDGWAYRIDGQGPNATFTDTEWTYSGINALDGCDLGDDTGTNAGCASVFPIGTYSPTVNTNPTISITSPNDGQALDSGTTDVDVEFTVANAPGATVNIIVIVNGGTPDVNNGATSPFTISSLVDGDSVTVTADLVDGGNLDSDMITFSIAYPCDLQVGTITETCDAITPATDDTYTATIEYTGGGTTTYTIDTSGIGTVGGDDPSSVTDGTITISDIPEGTDFSVSFNGNPADSSCSFSRNINSPDCDPTLPLPLYEGFDYTEGSQLIDAANWANISDSSDEVLVAGPGGLTYPNLADSNQLGNHVTFDGGGSDPEIQFTPVTSGAIYASFLINITDNASVDTPGYFAVLGGFDARLWTVPGTNPGEYQIGISNVNTAPTAGELDSTVLTTGTTAFIVMSYDLTTGTISAWVNPSDATFGGSAPTASASSTESGDVVTSFNQFAIRQDSTNETAFTLFDELRIGTSWADVTPTTLSIDDFSSNRFKVYPNPTSLGYVNIASANSEAISVTVFDILGKQVINETLSNNRLNVSALNTGVYIMKVTQNNASVTKKLIIK</sequence>
<feature type="signal peptide" evidence="2">
    <location>
        <begin position="1"/>
        <end position="19"/>
    </location>
</feature>
<evidence type="ECO:0000259" key="3">
    <source>
        <dbReference type="Pfam" id="PF18962"/>
    </source>
</evidence>
<dbReference type="NCBIfam" id="TIGR04183">
    <property type="entry name" value="Por_Secre_tail"/>
    <property type="match status" value="1"/>
</dbReference>
<accession>A0ABY7RWS2</accession>
<dbReference type="Proteomes" id="UP001202717">
    <property type="component" value="Chromosome"/>
</dbReference>
<dbReference type="RefSeq" id="WP_249993374.1">
    <property type="nucleotide sequence ID" value="NZ_CP116221.1"/>
</dbReference>
<feature type="domain" description="Secretion system C-terminal sorting" evidence="3">
    <location>
        <begin position="630"/>
        <end position="699"/>
    </location>
</feature>
<organism evidence="4 5">
    <name type="scientific">Psychroserpens ponticola</name>
    <dbReference type="NCBI Taxonomy" id="2932268"/>
    <lineage>
        <taxon>Bacteria</taxon>
        <taxon>Pseudomonadati</taxon>
        <taxon>Bacteroidota</taxon>
        <taxon>Flavobacteriia</taxon>
        <taxon>Flavobacteriales</taxon>
        <taxon>Flavobacteriaceae</taxon>
        <taxon>Psychroserpens</taxon>
    </lineage>
</organism>
<keyword evidence="1 2" id="KW-0732">Signal</keyword>
<evidence type="ECO:0000256" key="1">
    <source>
        <dbReference type="ARBA" id="ARBA00022729"/>
    </source>
</evidence>
<protein>
    <submittedName>
        <fullName evidence="4">T9SS type A sorting domain-containing protein</fullName>
    </submittedName>
</protein>
<reference evidence="4 5" key="1">
    <citation type="submission" date="2023-01" db="EMBL/GenBank/DDBJ databases">
        <title>Psychroserpens ponticola sp. nov., isolated from seawater.</title>
        <authorList>
            <person name="Kristyanto S."/>
            <person name="Jung J."/>
            <person name="Kim J.M."/>
            <person name="Jeon C.O."/>
        </authorList>
    </citation>
    <scope>NUCLEOTIDE SEQUENCE [LARGE SCALE GENOMIC DNA]</scope>
    <source>
        <strain evidence="4 5">MSW6</strain>
    </source>
</reference>
<gene>
    <name evidence="4" type="ORF">MUN68_015120</name>
</gene>
<feature type="chain" id="PRO_5046605098" evidence="2">
    <location>
        <begin position="20"/>
        <end position="700"/>
    </location>
</feature>
<proteinExistence type="predicted"/>